<dbReference type="Proteomes" id="UP001595420">
    <property type="component" value="Unassembled WGS sequence"/>
</dbReference>
<dbReference type="EMBL" id="JBHRSB010000010">
    <property type="protein sequence ID" value="MFC3003172.1"/>
    <property type="molecule type" value="Genomic_DNA"/>
</dbReference>
<organism evidence="1 2">
    <name type="scientific">Falsiroseomonas tokyonensis</name>
    <dbReference type="NCBI Taxonomy" id="430521"/>
    <lineage>
        <taxon>Bacteria</taxon>
        <taxon>Pseudomonadati</taxon>
        <taxon>Pseudomonadota</taxon>
        <taxon>Alphaproteobacteria</taxon>
        <taxon>Acetobacterales</taxon>
        <taxon>Roseomonadaceae</taxon>
        <taxon>Falsiroseomonas</taxon>
    </lineage>
</organism>
<reference evidence="2" key="1">
    <citation type="journal article" date="2019" name="Int. J. Syst. Evol. Microbiol.">
        <title>The Global Catalogue of Microorganisms (GCM) 10K type strain sequencing project: providing services to taxonomists for standard genome sequencing and annotation.</title>
        <authorList>
            <consortium name="The Broad Institute Genomics Platform"/>
            <consortium name="The Broad Institute Genome Sequencing Center for Infectious Disease"/>
            <person name="Wu L."/>
            <person name="Ma J."/>
        </authorList>
    </citation>
    <scope>NUCLEOTIDE SEQUENCE [LARGE SCALE GENOMIC DNA]</scope>
    <source>
        <strain evidence="2">CGMCC 1.16855</strain>
    </source>
</reference>
<evidence type="ECO:0000313" key="2">
    <source>
        <dbReference type="Proteomes" id="UP001595420"/>
    </source>
</evidence>
<proteinExistence type="predicted"/>
<keyword evidence="2" id="KW-1185">Reference proteome</keyword>
<feature type="non-terminal residue" evidence="1">
    <location>
        <position position="1"/>
    </location>
</feature>
<evidence type="ECO:0000313" key="1">
    <source>
        <dbReference type="EMBL" id="MFC3003172.1"/>
    </source>
</evidence>
<comment type="caution">
    <text evidence="1">The sequence shown here is derived from an EMBL/GenBank/DDBJ whole genome shotgun (WGS) entry which is preliminary data.</text>
</comment>
<accession>A0ABV7BZK3</accession>
<gene>
    <name evidence="1" type="ORF">ACFOD3_24975</name>
</gene>
<dbReference type="RefSeq" id="WP_216839625.1">
    <property type="nucleotide sequence ID" value="NZ_JAFNJS010000010.1"/>
</dbReference>
<protein>
    <submittedName>
        <fullName evidence="1">Uncharacterized protein</fullName>
    </submittedName>
</protein>
<sequence>RCLLSSQELEPAYPFRESSEWGSPLADAEMSFDFWGSRWVVVVRVADADAQSDWLDVGDVETSAATGVRRIEIRVAGVHPFMTRFAHRDPEVMQALVRVAAAMALSEALLRSAGGANPGAIRRTTNDLLRDVFSTT</sequence>
<name>A0ABV7BZK3_9PROT</name>